<dbReference type="KEGG" id="bsau:DWV08_15935"/>
<organism evidence="2 4">
    <name type="scientific">Brachybacterium saurashtrense</name>
    <dbReference type="NCBI Taxonomy" id="556288"/>
    <lineage>
        <taxon>Bacteria</taxon>
        <taxon>Bacillati</taxon>
        <taxon>Actinomycetota</taxon>
        <taxon>Actinomycetes</taxon>
        <taxon>Micrococcales</taxon>
        <taxon>Dermabacteraceae</taxon>
        <taxon>Brachybacterium</taxon>
    </lineage>
</organism>
<reference evidence="1 3" key="1">
    <citation type="submission" date="2018-07" db="EMBL/GenBank/DDBJ databases">
        <title>Brachybacterium saurashtrense DSM 23186 genome sequence.</title>
        <authorList>
            <person name="Guo L."/>
        </authorList>
    </citation>
    <scope>NUCLEOTIDE SEQUENCE [LARGE SCALE GENOMIC DNA]</scope>
    <source>
        <strain evidence="1 3">DSM 23186</strain>
    </source>
</reference>
<accession>A0A345YSR2</accession>
<name>A0A345YSR2_9MICO</name>
<dbReference type="RefSeq" id="WP_115414711.1">
    <property type="nucleotide sequence ID" value="NZ_CP031356.1"/>
</dbReference>
<evidence type="ECO:0000313" key="3">
    <source>
        <dbReference type="Proteomes" id="UP000254236"/>
    </source>
</evidence>
<evidence type="ECO:0000313" key="2">
    <source>
        <dbReference type="EMBL" id="RRR22679.1"/>
    </source>
</evidence>
<dbReference type="EMBL" id="QSWH01000004">
    <property type="protein sequence ID" value="RRR22679.1"/>
    <property type="molecule type" value="Genomic_DNA"/>
</dbReference>
<dbReference type="EMBL" id="CP031356">
    <property type="protein sequence ID" value="AXK46964.1"/>
    <property type="molecule type" value="Genomic_DNA"/>
</dbReference>
<evidence type="ECO:0000313" key="1">
    <source>
        <dbReference type="EMBL" id="AXK46964.1"/>
    </source>
</evidence>
<reference evidence="2 4" key="2">
    <citation type="submission" date="2018-08" db="EMBL/GenBank/DDBJ databases">
        <title>Brachybacterium saurashtrense DSM 23186.</title>
        <authorList>
            <person name="Li Y."/>
        </authorList>
    </citation>
    <scope>NUCLEOTIDE SEQUENCE [LARGE SCALE GENOMIC DNA]</scope>
    <source>
        <strain evidence="2 4">DSM 23186</strain>
    </source>
</reference>
<evidence type="ECO:0000313" key="4">
    <source>
        <dbReference type="Proteomes" id="UP000282185"/>
    </source>
</evidence>
<dbReference type="Proteomes" id="UP000254236">
    <property type="component" value="Chromosome"/>
</dbReference>
<proteinExistence type="predicted"/>
<keyword evidence="3" id="KW-1185">Reference proteome</keyword>
<protein>
    <submittedName>
        <fullName evidence="2">Uncharacterized protein</fullName>
    </submittedName>
</protein>
<dbReference type="OrthoDB" id="4793849at2"/>
<dbReference type="Proteomes" id="UP000282185">
    <property type="component" value="Unassembled WGS sequence"/>
</dbReference>
<gene>
    <name evidence="1" type="ORF">DWV08_15935</name>
    <name evidence="2" type="ORF">DXU92_10555</name>
</gene>
<sequence length="165" mass="16917">MSAAGLEHEGEQLQRLAAALLDAADPGASAVRVAAAFLPHRDTWAARILRTDAAGAHEGGDAVLEAGSRLAEQLDALQEAAAAQSQAFVSCRVVVTRSAEDGQRVSVDCALNHDRDPGSLNGLGGVDAEYARRLAARVGAERMPAWVRALLEDGAAPGATGGARA</sequence>
<dbReference type="AlphaFoldDB" id="A0A345YSR2"/>